<dbReference type="RefSeq" id="XP_060330044.1">
    <property type="nucleotide sequence ID" value="XM_060480246.1"/>
</dbReference>
<protein>
    <submittedName>
        <fullName evidence="1">Uncharacterized protein</fullName>
    </submittedName>
</protein>
<accession>A0AA39N587</accession>
<evidence type="ECO:0000313" key="2">
    <source>
        <dbReference type="Proteomes" id="UP001175211"/>
    </source>
</evidence>
<dbReference type="AlphaFoldDB" id="A0AA39N587"/>
<reference evidence="1" key="1">
    <citation type="submission" date="2023-06" db="EMBL/GenBank/DDBJ databases">
        <authorList>
            <consortium name="Lawrence Berkeley National Laboratory"/>
            <person name="Ahrendt S."/>
            <person name="Sahu N."/>
            <person name="Indic B."/>
            <person name="Wong-Bajracharya J."/>
            <person name="Merenyi Z."/>
            <person name="Ke H.-M."/>
            <person name="Monk M."/>
            <person name="Kocsube S."/>
            <person name="Drula E."/>
            <person name="Lipzen A."/>
            <person name="Balint B."/>
            <person name="Henrissat B."/>
            <person name="Andreopoulos B."/>
            <person name="Martin F.M."/>
            <person name="Harder C.B."/>
            <person name="Rigling D."/>
            <person name="Ford K.L."/>
            <person name="Foster G.D."/>
            <person name="Pangilinan J."/>
            <person name="Papanicolaou A."/>
            <person name="Barry K."/>
            <person name="LaButti K."/>
            <person name="Viragh M."/>
            <person name="Koriabine M."/>
            <person name="Yan M."/>
            <person name="Riley R."/>
            <person name="Champramary S."/>
            <person name="Plett K.L."/>
            <person name="Tsai I.J."/>
            <person name="Slot J."/>
            <person name="Sipos G."/>
            <person name="Plett J."/>
            <person name="Nagy L.G."/>
            <person name="Grigoriev I.V."/>
        </authorList>
    </citation>
    <scope>NUCLEOTIDE SEQUENCE</scope>
    <source>
        <strain evidence="1">CCBAS 213</strain>
    </source>
</reference>
<dbReference type="Proteomes" id="UP001175211">
    <property type="component" value="Unassembled WGS sequence"/>
</dbReference>
<keyword evidence="2" id="KW-1185">Reference proteome</keyword>
<gene>
    <name evidence="1" type="ORF">EV420DRAFT_1748482</name>
</gene>
<proteinExistence type="predicted"/>
<dbReference type="GeneID" id="85363794"/>
<evidence type="ECO:0000313" key="1">
    <source>
        <dbReference type="EMBL" id="KAK0457745.1"/>
    </source>
</evidence>
<comment type="caution">
    <text evidence="1">The sequence shown here is derived from an EMBL/GenBank/DDBJ whole genome shotgun (WGS) entry which is preliminary data.</text>
</comment>
<sequence length="350" mass="41259">MTTLPPELVDIIVHEIWYSDMPSYIRKSFMTTCPRINRMWKAVYAPIASRDMYITNLAFLDYLCAIAHRQKSIIYHNFIPQLTRTITCFIDLREDERETAVKKVYRYLFGLPNIRGFDALFPHIPYISFQLTWIGIGPDSRLQFLRGIPIRARYDRYLSNACSPDCPRWKTQMDVYIVMTDPDPSAAIPDSIWSDTLWELRDIGVPEFLFGIIASPGPYDMFVTDGVRHIGQTTYIAERKLEDYDPRNINKRLWMASKYHKRHTLALRCLTSLFHRWEYRRVQSPIPLITGNRYGVESLFKDSMYYGYRSPPACKRVNTCLHSAFSVFTRYFFLPSLFFLLILQWNIVES</sequence>
<dbReference type="EMBL" id="JAUEPS010000020">
    <property type="protein sequence ID" value="KAK0457745.1"/>
    <property type="molecule type" value="Genomic_DNA"/>
</dbReference>
<name>A0AA39N587_ARMTA</name>
<organism evidence="1 2">
    <name type="scientific">Armillaria tabescens</name>
    <name type="common">Ringless honey mushroom</name>
    <name type="synonym">Agaricus tabescens</name>
    <dbReference type="NCBI Taxonomy" id="1929756"/>
    <lineage>
        <taxon>Eukaryota</taxon>
        <taxon>Fungi</taxon>
        <taxon>Dikarya</taxon>
        <taxon>Basidiomycota</taxon>
        <taxon>Agaricomycotina</taxon>
        <taxon>Agaricomycetes</taxon>
        <taxon>Agaricomycetidae</taxon>
        <taxon>Agaricales</taxon>
        <taxon>Marasmiineae</taxon>
        <taxon>Physalacriaceae</taxon>
        <taxon>Desarmillaria</taxon>
    </lineage>
</organism>